<dbReference type="GO" id="GO:0015293">
    <property type="term" value="F:symporter activity"/>
    <property type="evidence" value="ECO:0007669"/>
    <property type="project" value="UniProtKB-KW"/>
</dbReference>
<keyword evidence="6" id="KW-0769">Symport</keyword>
<dbReference type="Pfam" id="PF07690">
    <property type="entry name" value="MFS_1"/>
    <property type="match status" value="1"/>
</dbReference>
<evidence type="ECO:0000256" key="1">
    <source>
        <dbReference type="ARBA" id="ARBA00004651"/>
    </source>
</evidence>
<keyword evidence="8 9" id="KW-0472">Membrane</keyword>
<dbReference type="AlphaFoldDB" id="A0A2Z5V6Z1"/>
<keyword evidence="3" id="KW-0813">Transport</keyword>
<name>A0A2Z5V6Z1_9COXI</name>
<feature type="transmembrane region" description="Helical" evidence="9">
    <location>
        <begin position="58"/>
        <end position="77"/>
    </location>
</feature>
<keyword evidence="5 9" id="KW-0812">Transmembrane</keyword>
<dbReference type="PANTHER" id="PTHR43528">
    <property type="entry name" value="ALPHA-KETOGLUTARATE PERMEASE"/>
    <property type="match status" value="1"/>
</dbReference>
<feature type="transmembrane region" description="Helical" evidence="9">
    <location>
        <begin position="250"/>
        <end position="276"/>
    </location>
</feature>
<feature type="transmembrane region" description="Helical" evidence="9">
    <location>
        <begin position="288"/>
        <end position="309"/>
    </location>
</feature>
<sequence>MIHEDCELSGNAAKNSSAKSIQKRVILSASIGTVLEWYDFAIYAFLAAVFAKLFFQNLAPTVALMFSYGVFAIGYIARPIGAMLFGHLGDTQGRQKSLSITLLLMAAATFGIGLLPSYETVGIVAPILLVILRLLQGIAIGGESFGSVCFTIESIPPKRTGFYSALVWSSSSTGMLLASVVVFITFVLFKGNSLYTFGWRLPFLLAALGGVIGSYVRYKTSETPVFQCLVRDSLVAKFPLKTIFLSHKSLVAQLFGLYLLSALITYIAFIFMPVYFSDVLGHSRVSANTVNTVMLVSVVVLFVFSGFLSDKIGRKPIMLTAACGFAILSYPLYCFISHGNIVELIIAQSVFTLLSAGFQGPLMALTIDLIPVNIRYSLGSLSYNLAYSIFGGTVPLVAMFLITKTHNVAMPGLYLAAGAAVAILSLLFSKVNLPNSV</sequence>
<evidence type="ECO:0000256" key="4">
    <source>
        <dbReference type="ARBA" id="ARBA00022475"/>
    </source>
</evidence>
<evidence type="ECO:0000313" key="11">
    <source>
        <dbReference type="EMBL" id="BBB14917.1"/>
    </source>
</evidence>
<feature type="transmembrane region" description="Helical" evidence="9">
    <location>
        <begin position="408"/>
        <end position="428"/>
    </location>
</feature>
<comment type="subcellular location">
    <subcellularLocation>
        <location evidence="1">Cell membrane</location>
        <topology evidence="1">Multi-pass membrane protein</topology>
    </subcellularLocation>
</comment>
<dbReference type="GO" id="GO:0005886">
    <property type="term" value="C:plasma membrane"/>
    <property type="evidence" value="ECO:0007669"/>
    <property type="project" value="UniProtKB-SubCell"/>
</dbReference>
<dbReference type="InterPro" id="IPR005829">
    <property type="entry name" value="Sugar_transporter_CS"/>
</dbReference>
<feature type="transmembrane region" description="Helical" evidence="9">
    <location>
        <begin position="381"/>
        <end position="402"/>
    </location>
</feature>
<evidence type="ECO:0000256" key="7">
    <source>
        <dbReference type="ARBA" id="ARBA00022989"/>
    </source>
</evidence>
<proteinExistence type="inferred from homology"/>
<dbReference type="Proteomes" id="UP000282483">
    <property type="component" value="Chromosome"/>
</dbReference>
<dbReference type="PANTHER" id="PTHR43528:SF1">
    <property type="entry name" value="ALPHA-KETOGLUTARATE PERMEASE"/>
    <property type="match status" value="1"/>
</dbReference>
<comment type="similarity">
    <text evidence="2">Belongs to the major facilitator superfamily. Metabolite:H+ Symporter (MHS) family (TC 2.A.1.6) family.</text>
</comment>
<dbReference type="InterPro" id="IPR020846">
    <property type="entry name" value="MFS_dom"/>
</dbReference>
<feature type="transmembrane region" description="Helical" evidence="9">
    <location>
        <begin position="25"/>
        <end position="46"/>
    </location>
</feature>
<evidence type="ECO:0000256" key="2">
    <source>
        <dbReference type="ARBA" id="ARBA00008240"/>
    </source>
</evidence>
<accession>A0A2Z5V6Z1</accession>
<evidence type="ECO:0000313" key="12">
    <source>
        <dbReference type="Proteomes" id="UP000282483"/>
    </source>
</evidence>
<organism evidence="11 12">
    <name type="scientific">Candidatus Rickettsiella viridis</name>
    <dbReference type="NCBI Taxonomy" id="676208"/>
    <lineage>
        <taxon>Bacteria</taxon>
        <taxon>Pseudomonadati</taxon>
        <taxon>Pseudomonadota</taxon>
        <taxon>Gammaproteobacteria</taxon>
        <taxon>Legionellales</taxon>
        <taxon>Coxiellaceae</taxon>
        <taxon>Rickettsiella</taxon>
    </lineage>
</organism>
<dbReference type="InterPro" id="IPR036259">
    <property type="entry name" value="MFS_trans_sf"/>
</dbReference>
<evidence type="ECO:0000256" key="6">
    <source>
        <dbReference type="ARBA" id="ARBA00022847"/>
    </source>
</evidence>
<dbReference type="EMBL" id="AP018005">
    <property type="protein sequence ID" value="BBB14917.1"/>
    <property type="molecule type" value="Genomic_DNA"/>
</dbReference>
<dbReference type="RefSeq" id="WP_126322426.1">
    <property type="nucleotide sequence ID" value="NZ_AP018005.1"/>
</dbReference>
<evidence type="ECO:0000256" key="5">
    <source>
        <dbReference type="ARBA" id="ARBA00022692"/>
    </source>
</evidence>
<gene>
    <name evidence="11" type="ORF">RVIR1_04030</name>
</gene>
<dbReference type="OrthoDB" id="3690818at2"/>
<dbReference type="Pfam" id="PF00083">
    <property type="entry name" value="Sugar_tr"/>
    <property type="match status" value="1"/>
</dbReference>
<feature type="transmembrane region" description="Helical" evidence="9">
    <location>
        <begin position="201"/>
        <end position="218"/>
    </location>
</feature>
<feature type="domain" description="Major facilitator superfamily (MFS) profile" evidence="10">
    <location>
        <begin position="25"/>
        <end position="437"/>
    </location>
</feature>
<dbReference type="SUPFAM" id="SSF103473">
    <property type="entry name" value="MFS general substrate transporter"/>
    <property type="match status" value="1"/>
</dbReference>
<dbReference type="KEGG" id="rvi:RVIR1_04030"/>
<reference evidence="11 12" key="1">
    <citation type="submission" date="2017-03" db="EMBL/GenBank/DDBJ databases">
        <title>The genome sequence of Candidatus Rickettsiella viridis.</title>
        <authorList>
            <person name="Nikoh N."/>
            <person name="Tsuchida T."/>
            <person name="Yamaguchi K."/>
            <person name="Maeda T."/>
            <person name="Shigenobu S."/>
            <person name="Fukatsu T."/>
        </authorList>
    </citation>
    <scope>NUCLEOTIDE SEQUENCE [LARGE SCALE GENOMIC DNA]</scope>
    <source>
        <strain evidence="11 12">Ap-RA04</strain>
    </source>
</reference>
<keyword evidence="4" id="KW-1003">Cell membrane</keyword>
<feature type="transmembrane region" description="Helical" evidence="9">
    <location>
        <begin position="162"/>
        <end position="189"/>
    </location>
</feature>
<evidence type="ECO:0000256" key="8">
    <source>
        <dbReference type="ARBA" id="ARBA00023136"/>
    </source>
</evidence>
<feature type="transmembrane region" description="Helical" evidence="9">
    <location>
        <begin position="345"/>
        <end position="369"/>
    </location>
</feature>
<dbReference type="PROSITE" id="PS00216">
    <property type="entry name" value="SUGAR_TRANSPORT_1"/>
    <property type="match status" value="1"/>
</dbReference>
<feature type="transmembrane region" description="Helical" evidence="9">
    <location>
        <begin position="316"/>
        <end position="333"/>
    </location>
</feature>
<dbReference type="InterPro" id="IPR005828">
    <property type="entry name" value="MFS_sugar_transport-like"/>
</dbReference>
<keyword evidence="12" id="KW-1185">Reference proteome</keyword>
<dbReference type="Gene3D" id="1.20.1250.20">
    <property type="entry name" value="MFS general substrate transporter like domains"/>
    <property type="match status" value="2"/>
</dbReference>
<evidence type="ECO:0000259" key="10">
    <source>
        <dbReference type="PROSITE" id="PS50850"/>
    </source>
</evidence>
<protein>
    <submittedName>
        <fullName evidence="11">General substrate transporter</fullName>
    </submittedName>
</protein>
<dbReference type="InterPro" id="IPR051084">
    <property type="entry name" value="H+-coupled_symporters"/>
</dbReference>
<dbReference type="PROSITE" id="PS50850">
    <property type="entry name" value="MFS"/>
    <property type="match status" value="1"/>
</dbReference>
<keyword evidence="7 9" id="KW-1133">Transmembrane helix</keyword>
<feature type="transmembrane region" description="Helical" evidence="9">
    <location>
        <begin position="121"/>
        <end position="141"/>
    </location>
</feature>
<evidence type="ECO:0000256" key="3">
    <source>
        <dbReference type="ARBA" id="ARBA00022448"/>
    </source>
</evidence>
<dbReference type="InterPro" id="IPR011701">
    <property type="entry name" value="MFS"/>
</dbReference>
<feature type="transmembrane region" description="Helical" evidence="9">
    <location>
        <begin position="98"/>
        <end position="115"/>
    </location>
</feature>
<evidence type="ECO:0000256" key="9">
    <source>
        <dbReference type="SAM" id="Phobius"/>
    </source>
</evidence>